<protein>
    <submittedName>
        <fullName evidence="5">AsnC family transcriptional regulator</fullName>
    </submittedName>
</protein>
<dbReference type="PANTHER" id="PTHR30154">
    <property type="entry name" value="LEUCINE-RESPONSIVE REGULATORY PROTEIN"/>
    <property type="match status" value="1"/>
</dbReference>
<dbReference type="InterPro" id="IPR036390">
    <property type="entry name" value="WH_DNA-bd_sf"/>
</dbReference>
<keyword evidence="6" id="KW-1185">Reference proteome</keyword>
<evidence type="ECO:0000256" key="3">
    <source>
        <dbReference type="ARBA" id="ARBA00023163"/>
    </source>
</evidence>
<accession>A0A1Q8CQX4</accession>
<comment type="caution">
    <text evidence="5">The sequence shown here is derived from an EMBL/GenBank/DDBJ whole genome shotgun (WGS) entry which is preliminary data.</text>
</comment>
<dbReference type="GO" id="GO:0043565">
    <property type="term" value="F:sequence-specific DNA binding"/>
    <property type="evidence" value="ECO:0007669"/>
    <property type="project" value="InterPro"/>
</dbReference>
<dbReference type="Pfam" id="PF13404">
    <property type="entry name" value="HTH_AsnC-type"/>
    <property type="match status" value="1"/>
</dbReference>
<dbReference type="InterPro" id="IPR011008">
    <property type="entry name" value="Dimeric_a/b-barrel"/>
</dbReference>
<reference evidence="5 6" key="1">
    <citation type="submission" date="2016-12" db="EMBL/GenBank/DDBJ databases">
        <title>The draft genome sequence of Actinophytocola sp. 11-183.</title>
        <authorList>
            <person name="Wang W."/>
            <person name="Yuan L."/>
        </authorList>
    </citation>
    <scope>NUCLEOTIDE SEQUENCE [LARGE SCALE GENOMIC DNA]</scope>
    <source>
        <strain evidence="5 6">11-183</strain>
    </source>
</reference>
<proteinExistence type="predicted"/>
<dbReference type="PROSITE" id="PS00519">
    <property type="entry name" value="HTH_ASNC_1"/>
    <property type="match status" value="1"/>
</dbReference>
<evidence type="ECO:0000256" key="1">
    <source>
        <dbReference type="ARBA" id="ARBA00023015"/>
    </source>
</evidence>
<dbReference type="InterPro" id="IPR019888">
    <property type="entry name" value="Tscrpt_reg_AsnC-like"/>
</dbReference>
<dbReference type="SMART" id="SM00344">
    <property type="entry name" value="HTH_ASNC"/>
    <property type="match status" value="1"/>
</dbReference>
<dbReference type="InterPro" id="IPR019887">
    <property type="entry name" value="Tscrpt_reg_AsnC/Lrp_C"/>
</dbReference>
<evidence type="ECO:0000259" key="4">
    <source>
        <dbReference type="PROSITE" id="PS50956"/>
    </source>
</evidence>
<sequence length="176" mass="19539">MTFRSERPLDRVDWQIVAELQADGRLSFKELGRRINLSPPAVAERVRRLEESGVITGYRAEVDARRAGYPFLAFVQMRCSLGKCLLKTSTANDYPEIVEIHKLSGDHCAMVKVRAATLEHLEGLFERVGQHGELRSSVVLSTQFDGRPVAPPVEDYLTATRAEGWSSRSAGAADVP</sequence>
<evidence type="ECO:0000313" key="6">
    <source>
        <dbReference type="Proteomes" id="UP000185596"/>
    </source>
</evidence>
<keyword evidence="2" id="KW-0238">DNA-binding</keyword>
<dbReference type="SUPFAM" id="SSF46785">
    <property type="entry name" value="Winged helix' DNA-binding domain"/>
    <property type="match status" value="1"/>
</dbReference>
<keyword evidence="3" id="KW-0804">Transcription</keyword>
<dbReference type="PROSITE" id="PS50956">
    <property type="entry name" value="HTH_ASNC_2"/>
    <property type="match status" value="1"/>
</dbReference>
<dbReference type="PANTHER" id="PTHR30154:SF53">
    <property type="entry name" value="HTH-TYPE TRANSCRIPTIONAL REGULATOR LRPC"/>
    <property type="match status" value="1"/>
</dbReference>
<dbReference type="OrthoDB" id="9809462at2"/>
<dbReference type="PRINTS" id="PR00033">
    <property type="entry name" value="HTHASNC"/>
</dbReference>
<dbReference type="Proteomes" id="UP000185596">
    <property type="component" value="Unassembled WGS sequence"/>
</dbReference>
<organism evidence="5 6">
    <name type="scientific">Actinophytocola xanthii</name>
    <dbReference type="NCBI Taxonomy" id="1912961"/>
    <lineage>
        <taxon>Bacteria</taxon>
        <taxon>Bacillati</taxon>
        <taxon>Actinomycetota</taxon>
        <taxon>Actinomycetes</taxon>
        <taxon>Pseudonocardiales</taxon>
        <taxon>Pseudonocardiaceae</taxon>
    </lineage>
</organism>
<dbReference type="FunFam" id="1.10.10.10:FF:000186">
    <property type="entry name" value="AsnC family transcriptional regulator"/>
    <property type="match status" value="1"/>
</dbReference>
<evidence type="ECO:0000313" key="5">
    <source>
        <dbReference type="EMBL" id="OLF16766.1"/>
    </source>
</evidence>
<dbReference type="GO" id="GO:0043200">
    <property type="term" value="P:response to amino acid"/>
    <property type="evidence" value="ECO:0007669"/>
    <property type="project" value="TreeGrafter"/>
</dbReference>
<feature type="domain" description="HTH asnC-type" evidence="4">
    <location>
        <begin position="9"/>
        <end position="70"/>
    </location>
</feature>
<dbReference type="Pfam" id="PF01037">
    <property type="entry name" value="AsnC_trans_reg"/>
    <property type="match status" value="1"/>
</dbReference>
<dbReference type="GO" id="GO:0005829">
    <property type="term" value="C:cytosol"/>
    <property type="evidence" value="ECO:0007669"/>
    <property type="project" value="TreeGrafter"/>
</dbReference>
<dbReference type="Gene3D" id="1.10.10.10">
    <property type="entry name" value="Winged helix-like DNA-binding domain superfamily/Winged helix DNA-binding domain"/>
    <property type="match status" value="1"/>
</dbReference>
<dbReference type="RefSeq" id="WP_075126276.1">
    <property type="nucleotide sequence ID" value="NZ_MSIE01000025.1"/>
</dbReference>
<gene>
    <name evidence="5" type="ORF">BU204_14975</name>
</gene>
<dbReference type="EMBL" id="MSIE01000025">
    <property type="protein sequence ID" value="OLF16766.1"/>
    <property type="molecule type" value="Genomic_DNA"/>
</dbReference>
<dbReference type="InterPro" id="IPR000485">
    <property type="entry name" value="AsnC-type_HTH_dom"/>
</dbReference>
<dbReference type="STRING" id="1912961.BU204_14975"/>
<dbReference type="SUPFAM" id="SSF54909">
    <property type="entry name" value="Dimeric alpha+beta barrel"/>
    <property type="match status" value="1"/>
</dbReference>
<dbReference type="InterPro" id="IPR036388">
    <property type="entry name" value="WH-like_DNA-bd_sf"/>
</dbReference>
<name>A0A1Q8CQX4_9PSEU</name>
<dbReference type="AlphaFoldDB" id="A0A1Q8CQX4"/>
<dbReference type="Gene3D" id="3.30.70.920">
    <property type="match status" value="1"/>
</dbReference>
<evidence type="ECO:0000256" key="2">
    <source>
        <dbReference type="ARBA" id="ARBA00023125"/>
    </source>
</evidence>
<dbReference type="InterPro" id="IPR019885">
    <property type="entry name" value="Tscrpt_reg_HTH_AsnC-type_CS"/>
</dbReference>
<dbReference type="CDD" id="cd00090">
    <property type="entry name" value="HTH_ARSR"/>
    <property type="match status" value="1"/>
</dbReference>
<keyword evidence="1" id="KW-0805">Transcription regulation</keyword>
<dbReference type="InterPro" id="IPR011991">
    <property type="entry name" value="ArsR-like_HTH"/>
</dbReference>